<dbReference type="KEGG" id="aper:A0U91_16955"/>
<sequence length="254" mass="27841">MRDKTFPKHGQIACKACFKDKTAYEMDIGDWHVVNDPGAWGASKPRVIVLGFSKGFTQAHAFKDGRFEDVPFKKIRGRLDAALRRVGLINASNPNPGRTPDERFESSEQDFAFGSLVRCSLSRLNRKTGRYECSGSVMTQAFREPVKAVVKTCATRFLGELPPSAKTVVLLGTGTSYVKACKALIRSIHPTSFQDINPVSYSAAGVTWLHITHPSGMNGTFNEWLSGEGESAPSQKRDFAIAALQDAGIVRKEA</sequence>
<evidence type="ECO:0000313" key="2">
    <source>
        <dbReference type="Proteomes" id="UP000189055"/>
    </source>
</evidence>
<evidence type="ECO:0008006" key="3">
    <source>
        <dbReference type="Google" id="ProtNLM"/>
    </source>
</evidence>
<name>A0A1U9LJU5_9PROT</name>
<dbReference type="EMBL" id="CP014688">
    <property type="protein sequence ID" value="AQT06691.1"/>
    <property type="molecule type" value="Genomic_DNA"/>
</dbReference>
<gene>
    <name evidence="1" type="ORF">A0U91_16955</name>
</gene>
<dbReference type="Proteomes" id="UP000189055">
    <property type="component" value="Plasmid pAC1084_1"/>
</dbReference>
<organism evidence="1 2">
    <name type="scientific">Acetobacter persici</name>
    <dbReference type="NCBI Taxonomy" id="1076596"/>
    <lineage>
        <taxon>Bacteria</taxon>
        <taxon>Pseudomonadati</taxon>
        <taxon>Pseudomonadota</taxon>
        <taxon>Alphaproteobacteria</taxon>
        <taxon>Acetobacterales</taxon>
        <taxon>Acetobacteraceae</taxon>
        <taxon>Acetobacter</taxon>
    </lineage>
</organism>
<geneLocation type="plasmid" evidence="2">
    <name>pac1084_1</name>
</geneLocation>
<evidence type="ECO:0000313" key="1">
    <source>
        <dbReference type="EMBL" id="AQT06691.1"/>
    </source>
</evidence>
<keyword evidence="1" id="KW-0614">Plasmid</keyword>
<accession>A0A1U9LJU5</accession>
<protein>
    <recommendedName>
        <fullName evidence="3">Uracil-DNA glycosylase-like domain-containing protein</fullName>
    </recommendedName>
</protein>
<dbReference type="AlphaFoldDB" id="A0A1U9LJU5"/>
<dbReference type="RefSeq" id="WP_077932316.1">
    <property type="nucleotide sequence ID" value="NZ_CP014688.1"/>
</dbReference>
<reference evidence="1 2" key="1">
    <citation type="submission" date="2016-03" db="EMBL/GenBank/DDBJ databases">
        <title>Acetic acid bacteria sequencing.</title>
        <authorList>
            <person name="Brandt J."/>
            <person name="Jakob F."/>
            <person name="Vogel R.F."/>
        </authorList>
    </citation>
    <scope>NUCLEOTIDE SEQUENCE [LARGE SCALE GENOMIC DNA]</scope>
    <source>
        <strain evidence="1 2">TMW2.1084</strain>
        <plasmid evidence="2">pac1084_1</plasmid>
    </source>
</reference>
<proteinExistence type="predicted"/>